<proteinExistence type="predicted"/>
<dbReference type="SUPFAM" id="SSF47986">
    <property type="entry name" value="DEATH domain"/>
    <property type="match status" value="2"/>
</dbReference>
<dbReference type="SMART" id="SM01289">
    <property type="entry name" value="PYRIN"/>
    <property type="match status" value="2"/>
</dbReference>
<comment type="caution">
    <text evidence="2">The sequence shown here is derived from an EMBL/GenBank/DDBJ whole genome shotgun (WGS) entry which is preliminary data.</text>
</comment>
<gene>
    <name evidence="2" type="ORF">GOODEAATRI_028619</name>
</gene>
<organism evidence="2 3">
    <name type="scientific">Goodea atripinnis</name>
    <dbReference type="NCBI Taxonomy" id="208336"/>
    <lineage>
        <taxon>Eukaryota</taxon>
        <taxon>Metazoa</taxon>
        <taxon>Chordata</taxon>
        <taxon>Craniata</taxon>
        <taxon>Vertebrata</taxon>
        <taxon>Euteleostomi</taxon>
        <taxon>Actinopterygii</taxon>
        <taxon>Neopterygii</taxon>
        <taxon>Teleostei</taxon>
        <taxon>Neoteleostei</taxon>
        <taxon>Acanthomorphata</taxon>
        <taxon>Ovalentaria</taxon>
        <taxon>Atherinomorphae</taxon>
        <taxon>Cyprinodontiformes</taxon>
        <taxon>Goodeidae</taxon>
        <taxon>Goodea</taxon>
    </lineage>
</organism>
<dbReference type="InterPro" id="IPR011029">
    <property type="entry name" value="DEATH-like_dom_sf"/>
</dbReference>
<evidence type="ECO:0000259" key="1">
    <source>
        <dbReference type="PROSITE" id="PS50824"/>
    </source>
</evidence>
<dbReference type="InterPro" id="IPR004020">
    <property type="entry name" value="DAPIN"/>
</dbReference>
<feature type="non-terminal residue" evidence="2">
    <location>
        <position position="1"/>
    </location>
</feature>
<evidence type="ECO:0000313" key="3">
    <source>
        <dbReference type="Proteomes" id="UP001476798"/>
    </source>
</evidence>
<reference evidence="2 3" key="1">
    <citation type="submission" date="2021-06" db="EMBL/GenBank/DDBJ databases">
        <authorList>
            <person name="Palmer J.M."/>
        </authorList>
    </citation>
    <scope>NUCLEOTIDE SEQUENCE [LARGE SCALE GENOMIC DNA]</scope>
    <source>
        <strain evidence="2 3">GA_2019</strain>
        <tissue evidence="2">Muscle</tissue>
    </source>
</reference>
<sequence length="229" mass="26241">VASMVAAKDLISEILMALIPKQFKILKWFLQSTFFHMGLPQLPWSQLVLADRVEIVDQLVRLCGRQSVEVAAEVLTDMNICDLARRLSEGYPRQKGGNSVSFETAAGQNNNWPERRGASGVQDVTAVKEEDFSKILLETLDDFDLRDLDKFRWLLQFTCFRRSVPQIPKNQLEHANSPHRLIHLMVERLGQRSLEVAREVLTDMNRRDLLKKLPETSAESKGNYVLCYL</sequence>
<dbReference type="EMBL" id="JAHRIO010034004">
    <property type="protein sequence ID" value="MEQ2169770.1"/>
    <property type="molecule type" value="Genomic_DNA"/>
</dbReference>
<dbReference type="PROSITE" id="PS50824">
    <property type="entry name" value="DAPIN"/>
    <property type="match status" value="1"/>
</dbReference>
<evidence type="ECO:0000313" key="2">
    <source>
        <dbReference type="EMBL" id="MEQ2169770.1"/>
    </source>
</evidence>
<dbReference type="Pfam" id="PF02758">
    <property type="entry name" value="PYRIN"/>
    <property type="match status" value="2"/>
</dbReference>
<keyword evidence="3" id="KW-1185">Reference proteome</keyword>
<feature type="domain" description="Pyrin" evidence="1">
    <location>
        <begin position="127"/>
        <end position="219"/>
    </location>
</feature>
<name>A0ABV0NEQ7_9TELE</name>
<dbReference type="Proteomes" id="UP001476798">
    <property type="component" value="Unassembled WGS sequence"/>
</dbReference>
<accession>A0ABV0NEQ7</accession>
<dbReference type="Gene3D" id="1.10.533.10">
    <property type="entry name" value="Death Domain, Fas"/>
    <property type="match status" value="2"/>
</dbReference>
<protein>
    <recommendedName>
        <fullName evidence="1">Pyrin domain-containing protein</fullName>
    </recommendedName>
</protein>